<keyword evidence="5" id="KW-0539">Nucleus</keyword>
<keyword evidence="2 6" id="KW-0853">WD repeat</keyword>
<dbReference type="STRING" id="1448308.A0A2T2NBZ8"/>
<dbReference type="SMART" id="SM00320">
    <property type="entry name" value="WD40"/>
    <property type="match status" value="2"/>
</dbReference>
<dbReference type="PANTHER" id="PTHR16288:SF0">
    <property type="entry name" value="TRNA (GUANINE-N(7)-)-METHYLTRANSFERASE NON-CATALYTIC SUBUNIT WDR4"/>
    <property type="match status" value="1"/>
</dbReference>
<comment type="subcellular location">
    <subcellularLocation>
        <location evidence="1">Nucleus</location>
    </subcellularLocation>
</comment>
<dbReference type="GO" id="GO:0005829">
    <property type="term" value="C:cytosol"/>
    <property type="evidence" value="ECO:0007669"/>
    <property type="project" value="TreeGrafter"/>
</dbReference>
<evidence type="ECO:0000313" key="7">
    <source>
        <dbReference type="EMBL" id="PSN62957.1"/>
    </source>
</evidence>
<dbReference type="GO" id="GO:0006400">
    <property type="term" value="P:tRNA modification"/>
    <property type="evidence" value="ECO:0007669"/>
    <property type="project" value="TreeGrafter"/>
</dbReference>
<sequence>MARRPCSIALTLDDATILCADKFGDVYSLPLLSNPEEEAAFFNENAPKVYTPSADITTVHSGRNRKILEEQLKLAGMNQQPKSKEPMKFKHELLLGHVSMLTDIVYTTVGSRSYVLTADRDEHVRISRGLPQAHIIEGFCHAHEEFVSRLCLTKSGLLVSGGGDASLFVWDWQKYRLVERLAIREAAVSYVGPQDEGSFKVAVSGMWSVPCSEHDEILVACEGISALFAFKVGAGATHAAGGVVPLGGNALGVTFLSTSSPGSCTAVVSVDSVHQAGSTSKVRDGGQRGPRLQLLSYQGEGQWAEGAPEAEALDWFSRWAPEDSRAAGTRSSEARDGQVLGAADEKALKAVRDVVYSVEHLRKRPGAED</sequence>
<keyword evidence="8" id="KW-1185">Reference proteome</keyword>
<evidence type="ECO:0000313" key="8">
    <source>
        <dbReference type="Proteomes" id="UP000240883"/>
    </source>
</evidence>
<reference evidence="7 8" key="1">
    <citation type="journal article" date="2018" name="Front. Microbiol.">
        <title>Genome-Wide Analysis of Corynespora cassiicola Leaf Fall Disease Putative Effectors.</title>
        <authorList>
            <person name="Lopez D."/>
            <person name="Ribeiro S."/>
            <person name="Label P."/>
            <person name="Fumanal B."/>
            <person name="Venisse J.S."/>
            <person name="Kohler A."/>
            <person name="de Oliveira R.R."/>
            <person name="Labutti K."/>
            <person name="Lipzen A."/>
            <person name="Lail K."/>
            <person name="Bauer D."/>
            <person name="Ohm R.A."/>
            <person name="Barry K.W."/>
            <person name="Spatafora J."/>
            <person name="Grigoriev I.V."/>
            <person name="Martin F.M."/>
            <person name="Pujade-Renaud V."/>
        </authorList>
    </citation>
    <scope>NUCLEOTIDE SEQUENCE [LARGE SCALE GENOMIC DNA]</scope>
    <source>
        <strain evidence="7 8">Philippines</strain>
    </source>
</reference>
<dbReference type="InterPro" id="IPR036322">
    <property type="entry name" value="WD40_repeat_dom_sf"/>
</dbReference>
<dbReference type="InterPro" id="IPR015943">
    <property type="entry name" value="WD40/YVTN_repeat-like_dom_sf"/>
</dbReference>
<dbReference type="PROSITE" id="PS50082">
    <property type="entry name" value="WD_REPEATS_2"/>
    <property type="match status" value="1"/>
</dbReference>
<dbReference type="AlphaFoldDB" id="A0A2T2NBZ8"/>
<evidence type="ECO:0000256" key="4">
    <source>
        <dbReference type="ARBA" id="ARBA00022737"/>
    </source>
</evidence>
<dbReference type="GO" id="GO:0036265">
    <property type="term" value="P:RNA (guanine-N7)-methylation"/>
    <property type="evidence" value="ECO:0007669"/>
    <property type="project" value="InterPro"/>
</dbReference>
<dbReference type="GO" id="GO:0043527">
    <property type="term" value="C:tRNA methyltransferase complex"/>
    <property type="evidence" value="ECO:0007669"/>
    <property type="project" value="TreeGrafter"/>
</dbReference>
<evidence type="ECO:0000256" key="3">
    <source>
        <dbReference type="ARBA" id="ARBA00022694"/>
    </source>
</evidence>
<dbReference type="EMBL" id="KZ678140">
    <property type="protein sequence ID" value="PSN62957.1"/>
    <property type="molecule type" value="Genomic_DNA"/>
</dbReference>
<dbReference type="SUPFAM" id="SSF50978">
    <property type="entry name" value="WD40 repeat-like"/>
    <property type="match status" value="1"/>
</dbReference>
<evidence type="ECO:0000256" key="5">
    <source>
        <dbReference type="ARBA" id="ARBA00023242"/>
    </source>
</evidence>
<dbReference type="InterPro" id="IPR001680">
    <property type="entry name" value="WD40_rpt"/>
</dbReference>
<accession>A0A2T2NBZ8</accession>
<dbReference type="InterPro" id="IPR028884">
    <property type="entry name" value="Trm82"/>
</dbReference>
<dbReference type="PANTHER" id="PTHR16288">
    <property type="entry name" value="WD40 REPEAT PROTEIN 4"/>
    <property type="match status" value="1"/>
</dbReference>
<evidence type="ECO:0000256" key="6">
    <source>
        <dbReference type="PROSITE-ProRule" id="PRU00221"/>
    </source>
</evidence>
<keyword evidence="3" id="KW-0819">tRNA processing</keyword>
<proteinExistence type="predicted"/>
<protein>
    <submittedName>
        <fullName evidence="7">Uncharacterized protein</fullName>
    </submittedName>
</protein>
<evidence type="ECO:0000256" key="2">
    <source>
        <dbReference type="ARBA" id="ARBA00022574"/>
    </source>
</evidence>
<name>A0A2T2NBZ8_CORCC</name>
<organism evidence="7 8">
    <name type="scientific">Corynespora cassiicola Philippines</name>
    <dbReference type="NCBI Taxonomy" id="1448308"/>
    <lineage>
        <taxon>Eukaryota</taxon>
        <taxon>Fungi</taxon>
        <taxon>Dikarya</taxon>
        <taxon>Ascomycota</taxon>
        <taxon>Pezizomycotina</taxon>
        <taxon>Dothideomycetes</taxon>
        <taxon>Pleosporomycetidae</taxon>
        <taxon>Pleosporales</taxon>
        <taxon>Corynesporascaceae</taxon>
        <taxon>Corynespora</taxon>
    </lineage>
</organism>
<feature type="repeat" description="WD" evidence="6">
    <location>
        <begin position="140"/>
        <end position="180"/>
    </location>
</feature>
<keyword evidence="4" id="KW-0677">Repeat</keyword>
<dbReference type="Gene3D" id="2.130.10.10">
    <property type="entry name" value="YVTN repeat-like/Quinoprotein amine dehydrogenase"/>
    <property type="match status" value="1"/>
</dbReference>
<dbReference type="Proteomes" id="UP000240883">
    <property type="component" value="Unassembled WGS sequence"/>
</dbReference>
<gene>
    <name evidence="7" type="ORF">BS50DRAFT_576801</name>
</gene>
<dbReference type="OrthoDB" id="339900at2759"/>
<dbReference type="GO" id="GO:0005634">
    <property type="term" value="C:nucleus"/>
    <property type="evidence" value="ECO:0007669"/>
    <property type="project" value="UniProtKB-SubCell"/>
</dbReference>
<evidence type="ECO:0000256" key="1">
    <source>
        <dbReference type="ARBA" id="ARBA00004123"/>
    </source>
</evidence>